<keyword evidence="3" id="KW-1185">Reference proteome</keyword>
<protein>
    <submittedName>
        <fullName evidence="2">Uncharacterized protein</fullName>
    </submittedName>
</protein>
<keyword evidence="1" id="KW-1133">Transmembrane helix</keyword>
<evidence type="ECO:0000313" key="2">
    <source>
        <dbReference type="EMBL" id="PCS01454.1"/>
    </source>
</evidence>
<feature type="transmembrane region" description="Helical" evidence="1">
    <location>
        <begin position="5"/>
        <end position="23"/>
    </location>
</feature>
<proteinExistence type="predicted"/>
<evidence type="ECO:0000256" key="1">
    <source>
        <dbReference type="SAM" id="Phobius"/>
    </source>
</evidence>
<evidence type="ECO:0000313" key="3">
    <source>
        <dbReference type="Proteomes" id="UP000218181"/>
    </source>
</evidence>
<name>A0A2A5RPU6_9LACT</name>
<dbReference type="AlphaFoldDB" id="A0A2A5RPU6"/>
<keyword evidence="1" id="KW-0812">Transmembrane</keyword>
<reference evidence="2 3" key="1">
    <citation type="submission" date="2014-12" db="EMBL/GenBank/DDBJ databases">
        <title>Draft genome sequences of 10 type strains of Lactococcus.</title>
        <authorList>
            <person name="Sun Z."/>
            <person name="Zhong Z."/>
            <person name="Liu W."/>
            <person name="Zhang W."/>
            <person name="Zhang H."/>
        </authorList>
    </citation>
    <scope>NUCLEOTIDE SEQUENCE [LARGE SCALE GENOMIC DNA]</scope>
    <source>
        <strain evidence="2 3">JCM 16395</strain>
    </source>
</reference>
<accession>A0A2A5RPU6</accession>
<dbReference type="EMBL" id="JXJU01000001">
    <property type="protein sequence ID" value="PCS01454.1"/>
    <property type="molecule type" value="Genomic_DNA"/>
</dbReference>
<gene>
    <name evidence="2" type="ORF">RT41_GL000218</name>
</gene>
<dbReference type="Proteomes" id="UP000218181">
    <property type="component" value="Unassembled WGS sequence"/>
</dbReference>
<feature type="transmembrane region" description="Helical" evidence="1">
    <location>
        <begin position="29"/>
        <end position="47"/>
    </location>
</feature>
<keyword evidence="1" id="KW-0472">Membrane</keyword>
<sequence length="51" mass="5776">MKINLAAIGIFMIVLGILVLIIGRKIPSSFIYSIILVIYGTGLFFKYREKK</sequence>
<comment type="caution">
    <text evidence="2">The sequence shown here is derived from an EMBL/GenBank/DDBJ whole genome shotgun (WGS) entry which is preliminary data.</text>
</comment>
<organism evidence="2 3">
    <name type="scientific">Lactococcus fujiensis JCM 16395</name>
    <dbReference type="NCBI Taxonomy" id="1291764"/>
    <lineage>
        <taxon>Bacteria</taxon>
        <taxon>Bacillati</taxon>
        <taxon>Bacillota</taxon>
        <taxon>Bacilli</taxon>
        <taxon>Lactobacillales</taxon>
        <taxon>Streptococcaceae</taxon>
        <taxon>Lactococcus</taxon>
    </lineage>
</organism>